<dbReference type="InterPro" id="IPR013740">
    <property type="entry name" value="Redoxin"/>
</dbReference>
<dbReference type="InterPro" id="IPR013766">
    <property type="entry name" value="Thioredoxin_domain"/>
</dbReference>
<comment type="caution">
    <text evidence="3">The sequence shown here is derived from an EMBL/GenBank/DDBJ whole genome shotgun (WGS) entry which is preliminary data.</text>
</comment>
<dbReference type="InterPro" id="IPR036249">
    <property type="entry name" value="Thioredoxin-like_sf"/>
</dbReference>
<dbReference type="CDD" id="cd02966">
    <property type="entry name" value="TlpA_like_family"/>
    <property type="match status" value="1"/>
</dbReference>
<name>A0ABP9X3I7_9CHLR</name>
<evidence type="ECO:0000313" key="3">
    <source>
        <dbReference type="EMBL" id="GAA5529934.1"/>
    </source>
</evidence>
<accession>A0ABP9X3I7</accession>
<feature type="domain" description="Thioredoxin" evidence="2">
    <location>
        <begin position="61"/>
        <end position="224"/>
    </location>
</feature>
<evidence type="ECO:0000313" key="4">
    <source>
        <dbReference type="Proteomes" id="UP001428290"/>
    </source>
</evidence>
<sequence length="227" mass="23532">MRHLRRVMLGMLGLSLLSACGSAANPTTPSSPVVAATATTAATATASVADSGNANQASTIIPATPNAPEPTVVPTVANLAVWQTLPLINARTGESFTLADFHGKTIYVEPMATWCSNCRKQLTIVAETQAQLNNPDVVFIGLSVETDLAASDLAAYADAAGFDWLFAVSTPEMLRELTAVFGRTITNPPATPHFIIRPDGTTTELSTGIDPSDGLIRALQAAGATAP</sequence>
<feature type="signal peptide" evidence="1">
    <location>
        <begin position="1"/>
        <end position="23"/>
    </location>
</feature>
<dbReference type="SUPFAM" id="SSF52833">
    <property type="entry name" value="Thioredoxin-like"/>
    <property type="match status" value="1"/>
</dbReference>
<gene>
    <name evidence="3" type="ORF">Hgul01_03748</name>
</gene>
<keyword evidence="4" id="KW-1185">Reference proteome</keyword>
<organism evidence="3 4">
    <name type="scientific">Herpetosiphon gulosus</name>
    <dbReference type="NCBI Taxonomy" id="1973496"/>
    <lineage>
        <taxon>Bacteria</taxon>
        <taxon>Bacillati</taxon>
        <taxon>Chloroflexota</taxon>
        <taxon>Chloroflexia</taxon>
        <taxon>Herpetosiphonales</taxon>
        <taxon>Herpetosiphonaceae</taxon>
        <taxon>Herpetosiphon</taxon>
    </lineage>
</organism>
<dbReference type="InterPro" id="IPR050553">
    <property type="entry name" value="Thioredoxin_ResA/DsbE_sf"/>
</dbReference>
<dbReference type="Pfam" id="PF08534">
    <property type="entry name" value="Redoxin"/>
    <property type="match status" value="1"/>
</dbReference>
<dbReference type="PROSITE" id="PS51352">
    <property type="entry name" value="THIOREDOXIN_2"/>
    <property type="match status" value="1"/>
</dbReference>
<dbReference type="EMBL" id="BAABRU010000014">
    <property type="protein sequence ID" value="GAA5529934.1"/>
    <property type="molecule type" value="Genomic_DNA"/>
</dbReference>
<keyword evidence="1" id="KW-0732">Signal</keyword>
<evidence type="ECO:0000259" key="2">
    <source>
        <dbReference type="PROSITE" id="PS51352"/>
    </source>
</evidence>
<proteinExistence type="predicted"/>
<reference evidence="3 4" key="1">
    <citation type="submission" date="2024-02" db="EMBL/GenBank/DDBJ databases">
        <title>Herpetosiphon gulosus NBRC 112829.</title>
        <authorList>
            <person name="Ichikawa N."/>
            <person name="Katano-Makiyama Y."/>
            <person name="Hidaka K."/>
        </authorList>
    </citation>
    <scope>NUCLEOTIDE SEQUENCE [LARGE SCALE GENOMIC DNA]</scope>
    <source>
        <strain evidence="3 4">NBRC 112829</strain>
    </source>
</reference>
<protein>
    <recommendedName>
        <fullName evidence="2">Thioredoxin domain-containing protein</fullName>
    </recommendedName>
</protein>
<feature type="chain" id="PRO_5045943580" description="Thioredoxin domain-containing protein" evidence="1">
    <location>
        <begin position="24"/>
        <end position="227"/>
    </location>
</feature>
<evidence type="ECO:0000256" key="1">
    <source>
        <dbReference type="SAM" id="SignalP"/>
    </source>
</evidence>
<dbReference type="PROSITE" id="PS51257">
    <property type="entry name" value="PROKAR_LIPOPROTEIN"/>
    <property type="match status" value="1"/>
</dbReference>
<dbReference type="Gene3D" id="3.40.30.10">
    <property type="entry name" value="Glutaredoxin"/>
    <property type="match status" value="1"/>
</dbReference>
<dbReference type="PANTHER" id="PTHR42852">
    <property type="entry name" value="THIOL:DISULFIDE INTERCHANGE PROTEIN DSBE"/>
    <property type="match status" value="1"/>
</dbReference>
<dbReference type="Proteomes" id="UP001428290">
    <property type="component" value="Unassembled WGS sequence"/>
</dbReference>
<dbReference type="RefSeq" id="WP_345723522.1">
    <property type="nucleotide sequence ID" value="NZ_BAABRU010000014.1"/>
</dbReference>
<dbReference type="PANTHER" id="PTHR42852:SF13">
    <property type="entry name" value="PROTEIN DIPZ"/>
    <property type="match status" value="1"/>
</dbReference>